<protein>
    <recommendedName>
        <fullName evidence="2">CobW C-terminal domain-containing protein</fullName>
    </recommendedName>
</protein>
<dbReference type="InterPro" id="IPR027417">
    <property type="entry name" value="P-loop_NTPase"/>
</dbReference>
<evidence type="ECO:0000259" key="2">
    <source>
        <dbReference type="SMART" id="SM00833"/>
    </source>
</evidence>
<dbReference type="SUPFAM" id="SSF53474">
    <property type="entry name" value="alpha/beta-Hydrolases"/>
    <property type="match status" value="1"/>
</dbReference>
<dbReference type="PANTHER" id="PTHR43603">
    <property type="entry name" value="COBW DOMAIN-CONTAINING PROTEIN DDB_G0274527"/>
    <property type="match status" value="1"/>
</dbReference>
<dbReference type="SUPFAM" id="SSF52540">
    <property type="entry name" value="P-loop containing nucleoside triphosphate hydrolases"/>
    <property type="match status" value="1"/>
</dbReference>
<dbReference type="Gene3D" id="3.40.50.300">
    <property type="entry name" value="P-loop containing nucleotide triphosphate hydrolases"/>
    <property type="match status" value="1"/>
</dbReference>
<feature type="domain" description="CobW C-terminal" evidence="2">
    <location>
        <begin position="315"/>
        <end position="495"/>
    </location>
</feature>
<dbReference type="InterPro" id="IPR051927">
    <property type="entry name" value="Zn_Chap_cDPG_Synth"/>
</dbReference>
<dbReference type="InterPro" id="IPR003495">
    <property type="entry name" value="CobW/HypB/UreG_nucleotide-bd"/>
</dbReference>
<evidence type="ECO:0000313" key="3">
    <source>
        <dbReference type="EMBL" id="RNJ53367.1"/>
    </source>
</evidence>
<dbReference type="GeneID" id="39605667"/>
<proteinExistence type="predicted"/>
<dbReference type="PANTHER" id="PTHR43603:SF1">
    <property type="entry name" value="ZINC-REGULATED GTPASE METALLOPROTEIN ACTIVATOR 1"/>
    <property type="match status" value="1"/>
</dbReference>
<dbReference type="InterPro" id="IPR011629">
    <property type="entry name" value="CobW-like_C"/>
</dbReference>
<feature type="compositionally biased region" description="Acidic residues" evidence="1">
    <location>
        <begin position="346"/>
        <end position="383"/>
    </location>
</feature>
<name>A0A3M9XYN1_9PEZI</name>
<organism evidence="3 4">
    <name type="scientific">Verticillium nonalfalfae</name>
    <dbReference type="NCBI Taxonomy" id="1051616"/>
    <lineage>
        <taxon>Eukaryota</taxon>
        <taxon>Fungi</taxon>
        <taxon>Dikarya</taxon>
        <taxon>Ascomycota</taxon>
        <taxon>Pezizomycotina</taxon>
        <taxon>Sordariomycetes</taxon>
        <taxon>Hypocreomycetidae</taxon>
        <taxon>Glomerellales</taxon>
        <taxon>Plectosphaerellaceae</taxon>
        <taxon>Verticillium</taxon>
    </lineage>
</organism>
<dbReference type="Pfam" id="PF07683">
    <property type="entry name" value="CobW_C"/>
    <property type="match status" value="1"/>
</dbReference>
<dbReference type="Proteomes" id="UP000267145">
    <property type="component" value="Unassembled WGS sequence"/>
</dbReference>
<feature type="region of interest" description="Disordered" evidence="1">
    <location>
        <begin position="346"/>
        <end position="384"/>
    </location>
</feature>
<dbReference type="Pfam" id="PF02492">
    <property type="entry name" value="cobW"/>
    <property type="match status" value="2"/>
</dbReference>
<dbReference type="STRING" id="1051616.A0A3M9XYN1"/>
<keyword evidence="4" id="KW-1185">Reference proteome</keyword>
<evidence type="ECO:0000313" key="4">
    <source>
        <dbReference type="Proteomes" id="UP000267145"/>
    </source>
</evidence>
<gene>
    <name evidence="3" type="ORF">D7B24_001978</name>
</gene>
<comment type="caution">
    <text evidence="3">The sequence shown here is derived from an EMBL/GenBank/DDBJ whole genome shotgun (WGS) entry which is preliminary data.</text>
</comment>
<accession>A0A3M9XYN1</accession>
<dbReference type="AlphaFoldDB" id="A0A3M9XYN1"/>
<dbReference type="SMART" id="SM00833">
    <property type="entry name" value="CobW_C"/>
    <property type="match status" value="1"/>
</dbReference>
<dbReference type="Pfam" id="PF00135">
    <property type="entry name" value="COesterase"/>
    <property type="match status" value="1"/>
</dbReference>
<dbReference type="InterPro" id="IPR002018">
    <property type="entry name" value="CarbesteraseB"/>
</dbReference>
<dbReference type="CDD" id="cd03112">
    <property type="entry name" value="CobW-like"/>
    <property type="match status" value="1"/>
</dbReference>
<sequence length="759" mass="84594">MAITKTKRNISSFSKSKKNSKVPEKALPVTLLSGFLGSGKTTLLQHILKSDHGLKIAVIVNDIGAINVDASLIKQTHKVTRTEEKVVALQNGCICCTLRGDLLEELVNLAEQHAFDYVIIESSGISEPEQVAETFDNKLADQMRSMVEQADGLDESTLKVLKKLAKVGGLEKFARLDTAVTVIDAFTVYNDFHTDQLLSSRRDDVVPEDERTVSDLMVDQIEFADVILLNKTDMVDAQTRASLIELIKKLNHRAKILETSYGKIDVKEIVNTGLFSLEQAQTGYGWLQDLHDMTVREVNGKKTITPKPETEEYNVRNFVYSSPRPFHPRRLWQLLYDKFILQMQHDEEEEEPEKMEVDPEDVVSEEEDEIMSNEEEGEEEDGLDMPPNDVILANKRAHPLFSRLFRSKGEFFLATRPGRAGEWSQAGAMLTLIGGRPWFCTLPEEEYLTGDKQIDSLVKHDIAKGGEWGDRRQELVFIGENLDVEALRDVLDQCTLTGDEMEDWSRVMRNGVLSEEKRAEALEDLFEDGFPDWPDENDDEDHEGHDHGPHFPAFPPTLNYHVISKNADNEHTLRLPKGAIKAATCQYTEIFTMLFKLPILLGLLGTVAAQSDATPALDERAAGTATVVLPLATVLGNVMNKVESFGGIPFAEPPVGRLRLKPPQRIARNLGTFDATGPAAACPQMVSSSESDNFLFDLLGEIANLPFVQKVTGQTEDCLSITVARPEGTKADAKLPVLYWIFGGGFQVRALEVAHHLSI</sequence>
<dbReference type="Gene3D" id="3.40.50.1820">
    <property type="entry name" value="alpha/beta hydrolase"/>
    <property type="match status" value="1"/>
</dbReference>
<evidence type="ECO:0000256" key="1">
    <source>
        <dbReference type="SAM" id="MobiDB-lite"/>
    </source>
</evidence>
<dbReference type="RefSeq" id="XP_028491525.1">
    <property type="nucleotide sequence ID" value="XM_028636195.1"/>
</dbReference>
<dbReference type="SUPFAM" id="SSF90002">
    <property type="entry name" value="Hypothetical protein YjiA, C-terminal domain"/>
    <property type="match status" value="1"/>
</dbReference>
<reference evidence="3 4" key="1">
    <citation type="submission" date="2018-10" db="EMBL/GenBank/DDBJ databases">
        <title>Genome sequence of Verticillium nonalfalfae VnAa140.</title>
        <authorList>
            <person name="Stajich J.E."/>
            <person name="Kasson M.T."/>
        </authorList>
    </citation>
    <scope>NUCLEOTIDE SEQUENCE [LARGE SCALE GENOMIC DNA]</scope>
    <source>
        <strain evidence="3 4">VnAa140</strain>
    </source>
</reference>
<dbReference type="EMBL" id="RBVV01000144">
    <property type="protein sequence ID" value="RNJ53367.1"/>
    <property type="molecule type" value="Genomic_DNA"/>
</dbReference>
<dbReference type="InterPro" id="IPR029058">
    <property type="entry name" value="AB_hydrolase_fold"/>
</dbReference>